<evidence type="ECO:0000256" key="6">
    <source>
        <dbReference type="ARBA" id="ARBA00022840"/>
    </source>
</evidence>
<dbReference type="GO" id="GO:0004674">
    <property type="term" value="F:protein serine/threonine kinase activity"/>
    <property type="evidence" value="ECO:0007669"/>
    <property type="project" value="UniProtKB-KW"/>
</dbReference>
<feature type="domain" description="PASTA" evidence="12">
    <location>
        <begin position="455"/>
        <end position="522"/>
    </location>
</feature>
<dbReference type="SMART" id="SM00220">
    <property type="entry name" value="S_TKc"/>
    <property type="match status" value="1"/>
</dbReference>
<dbReference type="STRING" id="283737.SAMN05660453_0679"/>
<dbReference type="AlphaFoldDB" id="A0A1I1F6A9"/>
<dbReference type="FunFam" id="3.30.200.20:FF:000035">
    <property type="entry name" value="Serine/threonine protein kinase Stk1"/>
    <property type="match status" value="1"/>
</dbReference>
<evidence type="ECO:0000256" key="2">
    <source>
        <dbReference type="ARBA" id="ARBA00022527"/>
    </source>
</evidence>
<keyword evidence="4" id="KW-0547">Nucleotide-binding</keyword>
<dbReference type="CDD" id="cd14014">
    <property type="entry name" value="STKc_PknB_like"/>
    <property type="match status" value="1"/>
</dbReference>
<dbReference type="InterPro" id="IPR000719">
    <property type="entry name" value="Prot_kinase_dom"/>
</dbReference>
<dbReference type="CDD" id="cd06577">
    <property type="entry name" value="PASTA_pknB"/>
    <property type="match status" value="3"/>
</dbReference>
<dbReference type="NCBIfam" id="NF033483">
    <property type="entry name" value="PknB_PASTA_kin"/>
    <property type="match status" value="1"/>
</dbReference>
<keyword evidence="6" id="KW-0067">ATP-binding</keyword>
<dbReference type="EMBL" id="FOLI01000002">
    <property type="protein sequence ID" value="SFB94492.1"/>
    <property type="molecule type" value="Genomic_DNA"/>
</dbReference>
<evidence type="ECO:0000259" key="11">
    <source>
        <dbReference type="PROSITE" id="PS50011"/>
    </source>
</evidence>
<dbReference type="InterPro" id="IPR011009">
    <property type="entry name" value="Kinase-like_dom_sf"/>
</dbReference>
<keyword evidence="10" id="KW-0812">Transmembrane</keyword>
<keyword evidence="14" id="KW-1185">Reference proteome</keyword>
<keyword evidence="5 13" id="KW-0418">Kinase</keyword>
<feature type="domain" description="PASTA" evidence="12">
    <location>
        <begin position="387"/>
        <end position="454"/>
    </location>
</feature>
<reference evidence="13 14" key="1">
    <citation type="submission" date="2016-10" db="EMBL/GenBank/DDBJ databases">
        <authorList>
            <person name="de Groot N.N."/>
        </authorList>
    </citation>
    <scope>NUCLEOTIDE SEQUENCE [LARGE SCALE GENOMIC DNA]</scope>
    <source>
        <strain evidence="13 14">DSM 19113</strain>
    </source>
</reference>
<dbReference type="GO" id="GO:0005524">
    <property type="term" value="F:ATP binding"/>
    <property type="evidence" value="ECO:0007669"/>
    <property type="project" value="UniProtKB-KW"/>
</dbReference>
<evidence type="ECO:0000256" key="4">
    <source>
        <dbReference type="ARBA" id="ARBA00022741"/>
    </source>
</evidence>
<accession>A0A1I1F6A9</accession>
<dbReference type="SUPFAM" id="SSF56112">
    <property type="entry name" value="Protein kinase-like (PK-like)"/>
    <property type="match status" value="1"/>
</dbReference>
<dbReference type="EC" id="2.7.11.1" evidence="1"/>
<dbReference type="PROSITE" id="PS50011">
    <property type="entry name" value="PROTEIN_KINASE_DOM"/>
    <property type="match status" value="1"/>
</dbReference>
<dbReference type="InterPro" id="IPR005543">
    <property type="entry name" value="PASTA_dom"/>
</dbReference>
<evidence type="ECO:0000256" key="8">
    <source>
        <dbReference type="ARBA" id="ARBA00048679"/>
    </source>
</evidence>
<dbReference type="Gene3D" id="3.30.200.20">
    <property type="entry name" value="Phosphorylase Kinase, domain 1"/>
    <property type="match status" value="1"/>
</dbReference>
<dbReference type="InterPro" id="IPR008271">
    <property type="entry name" value="Ser/Thr_kinase_AS"/>
</dbReference>
<comment type="catalytic activity">
    <reaction evidence="8">
        <text>L-seryl-[protein] + ATP = O-phospho-L-seryl-[protein] + ADP + H(+)</text>
        <dbReference type="Rhea" id="RHEA:17989"/>
        <dbReference type="Rhea" id="RHEA-COMP:9863"/>
        <dbReference type="Rhea" id="RHEA-COMP:11604"/>
        <dbReference type="ChEBI" id="CHEBI:15378"/>
        <dbReference type="ChEBI" id="CHEBI:29999"/>
        <dbReference type="ChEBI" id="CHEBI:30616"/>
        <dbReference type="ChEBI" id="CHEBI:83421"/>
        <dbReference type="ChEBI" id="CHEBI:456216"/>
        <dbReference type="EC" id="2.7.11.1"/>
    </reaction>
</comment>
<dbReference type="Pfam" id="PF03793">
    <property type="entry name" value="PASTA"/>
    <property type="match status" value="3"/>
</dbReference>
<evidence type="ECO:0000256" key="7">
    <source>
        <dbReference type="ARBA" id="ARBA00047899"/>
    </source>
</evidence>
<evidence type="ECO:0000256" key="1">
    <source>
        <dbReference type="ARBA" id="ARBA00012513"/>
    </source>
</evidence>
<dbReference type="Proteomes" id="UP000199376">
    <property type="component" value="Unassembled WGS sequence"/>
</dbReference>
<dbReference type="PANTHER" id="PTHR43289">
    <property type="entry name" value="MITOGEN-ACTIVATED PROTEIN KINASE KINASE KINASE 20-RELATED"/>
    <property type="match status" value="1"/>
</dbReference>
<dbReference type="PROSITE" id="PS51178">
    <property type="entry name" value="PASTA"/>
    <property type="match status" value="3"/>
</dbReference>
<evidence type="ECO:0000259" key="12">
    <source>
        <dbReference type="PROSITE" id="PS51178"/>
    </source>
</evidence>
<dbReference type="SMART" id="SM00740">
    <property type="entry name" value="PASTA"/>
    <property type="match status" value="3"/>
</dbReference>
<proteinExistence type="predicted"/>
<evidence type="ECO:0000256" key="5">
    <source>
        <dbReference type="ARBA" id="ARBA00022777"/>
    </source>
</evidence>
<keyword evidence="2 13" id="KW-0723">Serine/threonine-protein kinase</keyword>
<dbReference type="PROSITE" id="PS00108">
    <property type="entry name" value="PROTEIN_KINASE_ST"/>
    <property type="match status" value="1"/>
</dbReference>
<evidence type="ECO:0000313" key="14">
    <source>
        <dbReference type="Proteomes" id="UP000199376"/>
    </source>
</evidence>
<dbReference type="RefSeq" id="WP_091502073.1">
    <property type="nucleotide sequence ID" value="NZ_FOLI01000002.1"/>
</dbReference>
<feature type="domain" description="Protein kinase" evidence="11">
    <location>
        <begin position="11"/>
        <end position="272"/>
    </location>
</feature>
<feature type="domain" description="PASTA" evidence="12">
    <location>
        <begin position="523"/>
        <end position="588"/>
    </location>
</feature>
<sequence>MEQGTLIDNRYKIVRSLGEGGMANVYQAFDTYLKRDVTLKMIRLDIKNQPEALSRFQKEAKAATTLVNDHIVQLYDMGEADGCPYLIMEYVDGMDLKDFIKQHFPIPYQEVVDIMEQVLDAVSAAHKAGIIHRDLKPQNILINKQGQVKITDFGIALAQNKYGMTASQEPVIGSIHYLAPEVTRGQSASEKSDIYALGVILYEMLTNQVPYQGDSADRIAYQHAEVPMPYVRDFDPQIPQPLENVILRATAKDAKDRYFSTEAMADDLKTSLSKRRSGEGRFVPEASDETKLVTPDWNAHPFVEDDPIEDEPEEEQPEDVTAQIIDLGKKGYSVKDISDRVDRTPKFVRDVLKKNGIKYSTKGKWFFLFIVFLAAVGAISYFVAQSQSSTVTVPDVANLSESSAKSKIEDAGLSVSSTSTTSSRSVDKGNVIKVKPGVGTSVKKGASVKLIISSGSDSVTLSDYTGLSYSDAANQLTDKGITVKKKTEDSSSVASGQVMEQSIAAGTRVDPADTTITLTVSSGAKSINLPNLTGWSQSAAMSWANQNQVALSFQIKDSDKEAGTVLSQSPAAGSKFSLDQTLTLTVSSGAASSSNSSSSSSSSSSSASSSSSSSH</sequence>
<evidence type="ECO:0000256" key="3">
    <source>
        <dbReference type="ARBA" id="ARBA00022679"/>
    </source>
</evidence>
<protein>
    <recommendedName>
        <fullName evidence="1">non-specific serine/threonine protein kinase</fullName>
        <ecNumber evidence="1">2.7.11.1</ecNumber>
    </recommendedName>
</protein>
<organism evidence="13 14">
    <name type="scientific">Fructobacillus durionis</name>
    <dbReference type="NCBI Taxonomy" id="283737"/>
    <lineage>
        <taxon>Bacteria</taxon>
        <taxon>Bacillati</taxon>
        <taxon>Bacillota</taxon>
        <taxon>Bacilli</taxon>
        <taxon>Lactobacillales</taxon>
        <taxon>Lactobacillaceae</taxon>
        <taxon>Fructobacillus</taxon>
    </lineage>
</organism>
<comment type="catalytic activity">
    <reaction evidence="7">
        <text>L-threonyl-[protein] + ATP = O-phospho-L-threonyl-[protein] + ADP + H(+)</text>
        <dbReference type="Rhea" id="RHEA:46608"/>
        <dbReference type="Rhea" id="RHEA-COMP:11060"/>
        <dbReference type="Rhea" id="RHEA-COMP:11605"/>
        <dbReference type="ChEBI" id="CHEBI:15378"/>
        <dbReference type="ChEBI" id="CHEBI:30013"/>
        <dbReference type="ChEBI" id="CHEBI:30616"/>
        <dbReference type="ChEBI" id="CHEBI:61977"/>
        <dbReference type="ChEBI" id="CHEBI:456216"/>
        <dbReference type="EC" id="2.7.11.1"/>
    </reaction>
</comment>
<evidence type="ECO:0000256" key="9">
    <source>
        <dbReference type="SAM" id="MobiDB-lite"/>
    </source>
</evidence>
<feature type="region of interest" description="Disordered" evidence="9">
    <location>
        <begin position="589"/>
        <end position="615"/>
    </location>
</feature>
<dbReference type="Gene3D" id="1.10.510.10">
    <property type="entry name" value="Transferase(Phosphotransferase) domain 1"/>
    <property type="match status" value="1"/>
</dbReference>
<evidence type="ECO:0000256" key="10">
    <source>
        <dbReference type="SAM" id="Phobius"/>
    </source>
</evidence>
<keyword evidence="10" id="KW-1133">Transmembrane helix</keyword>
<feature type="transmembrane region" description="Helical" evidence="10">
    <location>
        <begin position="365"/>
        <end position="384"/>
    </location>
</feature>
<dbReference type="FunFam" id="1.10.510.10:FF:000021">
    <property type="entry name" value="Serine/threonine protein kinase"/>
    <property type="match status" value="1"/>
</dbReference>
<dbReference type="PANTHER" id="PTHR43289:SF34">
    <property type="entry name" value="SERINE_THREONINE-PROTEIN KINASE YBDM-RELATED"/>
    <property type="match status" value="1"/>
</dbReference>
<name>A0A1I1F6A9_9LACO</name>
<evidence type="ECO:0000313" key="13">
    <source>
        <dbReference type="EMBL" id="SFB94492.1"/>
    </source>
</evidence>
<dbReference type="Pfam" id="PF00069">
    <property type="entry name" value="Pkinase"/>
    <property type="match status" value="1"/>
</dbReference>
<dbReference type="Gene3D" id="3.30.10.20">
    <property type="match status" value="3"/>
</dbReference>
<gene>
    <name evidence="13" type="ORF">SAMN05660453_0679</name>
</gene>
<dbReference type="OrthoDB" id="9788659at2"/>
<keyword evidence="10" id="KW-0472">Membrane</keyword>
<keyword evidence="3" id="KW-0808">Transferase</keyword>